<accession>U5DGP8</accession>
<keyword evidence="2" id="KW-1185">Reference proteome</keyword>
<evidence type="ECO:0000313" key="2">
    <source>
        <dbReference type="Proteomes" id="UP000016960"/>
    </source>
</evidence>
<dbReference type="RefSeq" id="WP_022608249.1">
    <property type="nucleotide sequence ID" value="NZ_ASSJ01000070.1"/>
</dbReference>
<proteinExistence type="predicted"/>
<dbReference type="AlphaFoldDB" id="U5DGP8"/>
<comment type="caution">
    <text evidence="1">The sequence shown here is derived from an EMBL/GenBank/DDBJ whole genome shotgun (WGS) entry which is preliminary data.</text>
</comment>
<dbReference type="EMBL" id="ASSJ01000070">
    <property type="protein sequence ID" value="ERN40776.1"/>
    <property type="molecule type" value="Genomic_DNA"/>
</dbReference>
<dbReference type="InParanoid" id="U5DGP8"/>
<sequence length="109" mass="12087">MKKQPTTIPEEYIAFCRDCQIDRDADGIRIVTPDSPITAVLPADSPPTALAAQLARCFVLRAPIPLALVEDGRMVVCSRTAFEMLSDEPPLWTETGLHFGTRVLVRVHR</sequence>
<organism evidence="1 2">
    <name type="scientific">Rubidibacter lacunae KORDI 51-2</name>
    <dbReference type="NCBI Taxonomy" id="582515"/>
    <lineage>
        <taxon>Bacteria</taxon>
        <taxon>Bacillati</taxon>
        <taxon>Cyanobacteriota</taxon>
        <taxon>Cyanophyceae</taxon>
        <taxon>Oscillatoriophycideae</taxon>
        <taxon>Chroococcales</taxon>
        <taxon>Aphanothecaceae</taxon>
        <taxon>Rubidibacter</taxon>
    </lineage>
</organism>
<dbReference type="Proteomes" id="UP000016960">
    <property type="component" value="Unassembled WGS sequence"/>
</dbReference>
<evidence type="ECO:0000313" key="1">
    <source>
        <dbReference type="EMBL" id="ERN40776.1"/>
    </source>
</evidence>
<reference evidence="1 2" key="1">
    <citation type="submission" date="2013-05" db="EMBL/GenBank/DDBJ databases">
        <title>Draft genome sequence of Rubidibacter lacunae KORDI 51-2.</title>
        <authorList>
            <person name="Choi D.H."/>
            <person name="Noh J.H."/>
            <person name="Kwon K.-K."/>
            <person name="Lee J.-H."/>
            <person name="Ryu J.-Y."/>
        </authorList>
    </citation>
    <scope>NUCLEOTIDE SEQUENCE [LARGE SCALE GENOMIC DNA]</scope>
    <source>
        <strain evidence="1 2">KORDI 51-2</strain>
    </source>
</reference>
<protein>
    <submittedName>
        <fullName evidence="1">Uncharacterized protein</fullName>
    </submittedName>
</protein>
<name>U5DGP8_9CHRO</name>
<gene>
    <name evidence="1" type="ORF">KR51_00027650</name>
</gene>